<evidence type="ECO:0000313" key="3">
    <source>
        <dbReference type="EMBL" id="GIY97020.1"/>
    </source>
</evidence>
<keyword evidence="1" id="KW-0175">Coiled coil</keyword>
<feature type="compositionally biased region" description="Basic residues" evidence="2">
    <location>
        <begin position="284"/>
        <end position="299"/>
    </location>
</feature>
<feature type="compositionally biased region" description="Polar residues" evidence="2">
    <location>
        <begin position="180"/>
        <end position="190"/>
    </location>
</feature>
<comment type="caution">
    <text evidence="3">The sequence shown here is derived from an EMBL/GenBank/DDBJ whole genome shotgun (WGS) entry which is preliminary data.</text>
</comment>
<gene>
    <name evidence="3" type="primary">Plc21C</name>
    <name evidence="3" type="ORF">CEXT_714821</name>
</gene>
<evidence type="ECO:0000256" key="1">
    <source>
        <dbReference type="SAM" id="Coils"/>
    </source>
</evidence>
<dbReference type="Proteomes" id="UP001054945">
    <property type="component" value="Unassembled WGS sequence"/>
</dbReference>
<dbReference type="InterPro" id="IPR042531">
    <property type="entry name" value="PLC-beta_C_sf"/>
</dbReference>
<sequence>MFNCIRLFQHPRRFFQNIWPPLHPALSPPKSNSRRIPAEMFDFHSSIFRYRHICLRNESGQPLLMKTLFVHITVKDYVPDGLSDLADALANPIAYQSILEKHAQQLMALTDDLDEEEDKDSAEGQKPQLTAGKVGGKSEEKTTSEPQVAAPQRHTAMNGTVPKQPSVGPASPKAQDTVRKPNQTVTSVPDENQEKPLSLLESEEANVIAESLEDMKEHKLVVKVISKMEKELQILRKKHERILERETETLTSKEAKLRNLEYQNSRTHNRFVRKFYSPFWNPRRQPKRRGSRTHTHHFGRQQDKAGRFEKKFQSNYDGHKKEQYNAELEISSKYQEPVTVCSTQQSDATVSVSASTNATFLTRQRGERADETFGCSNKKEEMKNLSKKHKDKNELSRIKKESFIKNLLIQQLQKGKGPRRNFEWNTRRGAVNWKRTVSCHLPIRWKAPNYEVAKKSPERVGRVDGLFVKNGRFILGSCLIVSLHRHSLELFARAHGPYWKVP</sequence>
<dbReference type="InterPro" id="IPR035892">
    <property type="entry name" value="C2_domain_sf"/>
</dbReference>
<proteinExistence type="predicted"/>
<keyword evidence="4" id="KW-1185">Reference proteome</keyword>
<feature type="region of interest" description="Disordered" evidence="2">
    <location>
        <begin position="282"/>
        <end position="308"/>
    </location>
</feature>
<feature type="coiled-coil region" evidence="1">
    <location>
        <begin position="225"/>
        <end position="263"/>
    </location>
</feature>
<dbReference type="SUPFAM" id="SSF69989">
    <property type="entry name" value="C-terminal domain of PLC-beta"/>
    <property type="match status" value="1"/>
</dbReference>
<dbReference type="Gene3D" id="1.20.1230.10">
    <property type="entry name" value="Phospholipase C beta, distal C-terminal domain"/>
    <property type="match status" value="1"/>
</dbReference>
<dbReference type="AlphaFoldDB" id="A0AAV4XSV7"/>
<dbReference type="Gene3D" id="2.60.40.150">
    <property type="entry name" value="C2 domain"/>
    <property type="match status" value="1"/>
</dbReference>
<organism evidence="3 4">
    <name type="scientific">Caerostris extrusa</name>
    <name type="common">Bark spider</name>
    <name type="synonym">Caerostris bankana</name>
    <dbReference type="NCBI Taxonomy" id="172846"/>
    <lineage>
        <taxon>Eukaryota</taxon>
        <taxon>Metazoa</taxon>
        <taxon>Ecdysozoa</taxon>
        <taxon>Arthropoda</taxon>
        <taxon>Chelicerata</taxon>
        <taxon>Arachnida</taxon>
        <taxon>Araneae</taxon>
        <taxon>Araneomorphae</taxon>
        <taxon>Entelegynae</taxon>
        <taxon>Araneoidea</taxon>
        <taxon>Araneidae</taxon>
        <taxon>Caerostris</taxon>
    </lineage>
</organism>
<name>A0AAV4XSV7_CAEEX</name>
<reference evidence="3 4" key="1">
    <citation type="submission" date="2021-06" db="EMBL/GenBank/DDBJ databases">
        <title>Caerostris extrusa draft genome.</title>
        <authorList>
            <person name="Kono N."/>
            <person name="Arakawa K."/>
        </authorList>
    </citation>
    <scope>NUCLEOTIDE SEQUENCE [LARGE SCALE GENOMIC DNA]</scope>
</reference>
<accession>A0AAV4XSV7</accession>
<evidence type="ECO:0000256" key="2">
    <source>
        <dbReference type="SAM" id="MobiDB-lite"/>
    </source>
</evidence>
<dbReference type="EMBL" id="BPLR01000728">
    <property type="protein sequence ID" value="GIY97020.1"/>
    <property type="molecule type" value="Genomic_DNA"/>
</dbReference>
<protein>
    <submittedName>
        <fullName evidence="3">1-phosphatidylinositol 4,5-bisphosphate phosphodiesterase classes I and II</fullName>
    </submittedName>
</protein>
<evidence type="ECO:0000313" key="4">
    <source>
        <dbReference type="Proteomes" id="UP001054945"/>
    </source>
</evidence>
<feature type="region of interest" description="Disordered" evidence="2">
    <location>
        <begin position="113"/>
        <end position="199"/>
    </location>
</feature>